<dbReference type="Proteomes" id="UP000273143">
    <property type="component" value="Chromosome"/>
</dbReference>
<feature type="transmembrane region" description="Helical" evidence="7">
    <location>
        <begin position="180"/>
        <end position="200"/>
    </location>
</feature>
<feature type="transmembrane region" description="Helical" evidence="7">
    <location>
        <begin position="108"/>
        <end position="129"/>
    </location>
</feature>
<keyword evidence="6 7" id="KW-0472">Membrane</keyword>
<evidence type="ECO:0000256" key="2">
    <source>
        <dbReference type="ARBA" id="ARBA00022448"/>
    </source>
</evidence>
<feature type="transmembrane region" description="Helical" evidence="7">
    <location>
        <begin position="279"/>
        <end position="300"/>
    </location>
</feature>
<evidence type="ECO:0000256" key="6">
    <source>
        <dbReference type="ARBA" id="ARBA00023136"/>
    </source>
</evidence>
<dbReference type="GO" id="GO:0005886">
    <property type="term" value="C:plasma membrane"/>
    <property type="evidence" value="ECO:0007669"/>
    <property type="project" value="TreeGrafter"/>
</dbReference>
<feature type="transmembrane region" description="Helical" evidence="7">
    <location>
        <begin position="371"/>
        <end position="391"/>
    </location>
</feature>
<dbReference type="CDD" id="cd17319">
    <property type="entry name" value="MFS_ExuT_GudP_like"/>
    <property type="match status" value="1"/>
</dbReference>
<feature type="transmembrane region" description="Helical" evidence="7">
    <location>
        <begin position="51"/>
        <end position="71"/>
    </location>
</feature>
<dbReference type="PANTHER" id="PTHR43791">
    <property type="entry name" value="PERMEASE-RELATED"/>
    <property type="match status" value="1"/>
</dbReference>
<evidence type="ECO:0000313" key="9">
    <source>
        <dbReference type="EMBL" id="AZS49531.1"/>
    </source>
</evidence>
<dbReference type="SUPFAM" id="SSF103473">
    <property type="entry name" value="MFS general substrate transporter"/>
    <property type="match status" value="1"/>
</dbReference>
<keyword evidence="10" id="KW-1185">Reference proteome</keyword>
<evidence type="ECO:0000256" key="5">
    <source>
        <dbReference type="ARBA" id="ARBA00022989"/>
    </source>
</evidence>
<dbReference type="PROSITE" id="PS50850">
    <property type="entry name" value="MFS"/>
    <property type="match status" value="1"/>
</dbReference>
<comment type="subcellular location">
    <subcellularLocation>
        <location evidence="1">Membrane</location>
        <topology evidence="1">Multi-pass membrane protein</topology>
    </subcellularLocation>
</comment>
<accession>A0A3Q9JHF7</accession>
<dbReference type="InterPro" id="IPR020846">
    <property type="entry name" value="MFS_dom"/>
</dbReference>
<reference evidence="10" key="1">
    <citation type="submission" date="2018-06" db="EMBL/GenBank/DDBJ databases">
        <title>Complete genome of Pseudomonas insecticola strain QZS01.</title>
        <authorList>
            <person name="Wang J."/>
            <person name="Su Q."/>
        </authorList>
    </citation>
    <scope>NUCLEOTIDE SEQUENCE [LARGE SCALE GENOMIC DNA]</scope>
    <source>
        <strain evidence="10">QZS01</strain>
    </source>
</reference>
<evidence type="ECO:0000256" key="7">
    <source>
        <dbReference type="SAM" id="Phobius"/>
    </source>
</evidence>
<organism evidence="9 10">
    <name type="scientific">Entomomonas moraniae</name>
    <dbReference type="NCBI Taxonomy" id="2213226"/>
    <lineage>
        <taxon>Bacteria</taxon>
        <taxon>Pseudomonadati</taxon>
        <taxon>Pseudomonadota</taxon>
        <taxon>Gammaproteobacteria</taxon>
        <taxon>Pseudomonadales</taxon>
        <taxon>Pseudomonadaceae</taxon>
        <taxon>Entomomonas</taxon>
    </lineage>
</organism>
<evidence type="ECO:0000259" key="8">
    <source>
        <dbReference type="PROSITE" id="PS50850"/>
    </source>
</evidence>
<name>A0A3Q9JHF7_9GAMM</name>
<proteinExistence type="predicted"/>
<feature type="transmembrane region" description="Helical" evidence="7">
    <location>
        <begin position="312"/>
        <end position="331"/>
    </location>
</feature>
<dbReference type="FunFam" id="1.20.1250.20:FF:000018">
    <property type="entry name" value="MFS transporter permease"/>
    <property type="match status" value="1"/>
</dbReference>
<feature type="transmembrane region" description="Helical" evidence="7">
    <location>
        <begin position="13"/>
        <end position="31"/>
    </location>
</feature>
<sequence>MDQLATKKLYGKIMLRMIPYIFVCYLFNYLDRVNVGFAKLQMLDDIGMSETAYGLGAGIFFIGYLAFGLPSNLAIQKFGAKRWLAVIMILWGALSTSLMFVHSANSFYILRFFTGAAEAGFFPGLVLYFTYWFPNSVRGRVMTLFMSAIPLSGVVGGPLSGWILDTFTLNPLGGLAPWQWLFIIEGLPTVALGIGIYFILDDNVSSANWLTQEQKDKILSDLAEDEKNKPAVQSDSMTDVLKNKMVWFFGFIYFSCQVGVYAINFWLPSVIKSANWGDMTAVGWITAIPYFAATVFMIFMGKSADKHNERRWHLGIPMLMGFFGLMISASFSSSASIALVGLVIATMGFLSSLALFWPLSSNYLSASATACGLAIINSIGQIAGFVSPYFVGWIKEATQSTDAAWYCISILALFGVIVMLSISKPKSTN</sequence>
<keyword evidence="2" id="KW-0813">Transport</keyword>
<dbReference type="InterPro" id="IPR036259">
    <property type="entry name" value="MFS_trans_sf"/>
</dbReference>
<keyword evidence="3 7" id="KW-0812">Transmembrane</keyword>
<feature type="transmembrane region" description="Helical" evidence="7">
    <location>
        <begin position="141"/>
        <end position="160"/>
    </location>
</feature>
<evidence type="ECO:0000256" key="4">
    <source>
        <dbReference type="ARBA" id="ARBA00022797"/>
    </source>
</evidence>
<dbReference type="Pfam" id="PF07690">
    <property type="entry name" value="MFS_1"/>
    <property type="match status" value="1"/>
</dbReference>
<evidence type="ECO:0000256" key="1">
    <source>
        <dbReference type="ARBA" id="ARBA00004141"/>
    </source>
</evidence>
<dbReference type="EMBL" id="CP029822">
    <property type="protein sequence ID" value="AZS49531.1"/>
    <property type="molecule type" value="Genomic_DNA"/>
</dbReference>
<keyword evidence="5 7" id="KW-1133">Transmembrane helix</keyword>
<evidence type="ECO:0000313" key="10">
    <source>
        <dbReference type="Proteomes" id="UP000273143"/>
    </source>
</evidence>
<dbReference type="KEGG" id="emo:DM558_01505"/>
<dbReference type="AlphaFoldDB" id="A0A3Q9JHF7"/>
<dbReference type="GO" id="GO:0022857">
    <property type="term" value="F:transmembrane transporter activity"/>
    <property type="evidence" value="ECO:0007669"/>
    <property type="project" value="InterPro"/>
</dbReference>
<evidence type="ECO:0000256" key="3">
    <source>
        <dbReference type="ARBA" id="ARBA00022692"/>
    </source>
</evidence>
<feature type="transmembrane region" description="Helical" evidence="7">
    <location>
        <begin position="83"/>
        <end position="102"/>
    </location>
</feature>
<feature type="transmembrane region" description="Helical" evidence="7">
    <location>
        <begin position="246"/>
        <end position="267"/>
    </location>
</feature>
<feature type="domain" description="Major facilitator superfamily (MFS) profile" evidence="8">
    <location>
        <begin position="17"/>
        <end position="427"/>
    </location>
</feature>
<dbReference type="PANTHER" id="PTHR43791:SF36">
    <property type="entry name" value="TRANSPORTER, PUTATIVE (AFU_ORTHOLOGUE AFUA_6G08340)-RELATED"/>
    <property type="match status" value="1"/>
</dbReference>
<dbReference type="Gene3D" id="1.20.1250.20">
    <property type="entry name" value="MFS general substrate transporter like domains"/>
    <property type="match status" value="2"/>
</dbReference>
<dbReference type="InterPro" id="IPR011701">
    <property type="entry name" value="MFS"/>
</dbReference>
<keyword evidence="4" id="KW-0058">Aromatic hydrocarbons catabolism</keyword>
<feature type="transmembrane region" description="Helical" evidence="7">
    <location>
        <begin position="337"/>
        <end position="359"/>
    </location>
</feature>
<dbReference type="RefSeq" id="WP_127161733.1">
    <property type="nucleotide sequence ID" value="NZ_CP029822.1"/>
</dbReference>
<protein>
    <submittedName>
        <fullName evidence="9">MFS transporter</fullName>
    </submittedName>
</protein>
<gene>
    <name evidence="9" type="ORF">DM558_01505</name>
</gene>
<feature type="transmembrane region" description="Helical" evidence="7">
    <location>
        <begin position="403"/>
        <end position="422"/>
    </location>
</feature>